<evidence type="ECO:0000256" key="1">
    <source>
        <dbReference type="SAM" id="Coils"/>
    </source>
</evidence>
<accession>A0A0S1WFH9</accession>
<proteinExistence type="predicted"/>
<sequence>MPDLMKLSHRQVEALLGLSRNSYNWIHGPSTDSTLKALRRMGLVNLSWDDSVAGYMFGSQPCWSITDAGKKRILAMQETLTEEPEQQFNPSPCRHEPGKSDSDRLAKQLETIARLEKELEASEKRGSELAASYCDGVVGDEYGHTYCRYKAERDTALARVAELEGKLTDWVHEGFRLNEALAAAQTAHECTMGVGDGDGKLLVHGDHASIKAAQKIVIERDAALVRIAELESKLAETQPYKQHPQIIGYARKKELAPLLDPSQPGGSYIYIGLDHPACWAEEPPYEFLTPLYTGPVASHSVPDGYALIPVKETEAMHDAVMALLYNGIARTDTQKLLDAYINAATNKESV</sequence>
<protein>
    <submittedName>
        <fullName evidence="3">Uncharacterized protein</fullName>
    </submittedName>
</protein>
<evidence type="ECO:0000313" key="4">
    <source>
        <dbReference type="Proteomes" id="UP000225164"/>
    </source>
</evidence>
<feature type="compositionally biased region" description="Basic and acidic residues" evidence="2">
    <location>
        <begin position="93"/>
        <end position="103"/>
    </location>
</feature>
<dbReference type="Proteomes" id="UP000225164">
    <property type="component" value="Segment"/>
</dbReference>
<keyword evidence="1" id="KW-0175">Coiled coil</keyword>
<dbReference type="EMBL" id="KT372691">
    <property type="protein sequence ID" value="ALM62361.1"/>
    <property type="molecule type" value="Genomic_DNA"/>
</dbReference>
<reference evidence="3 4" key="1">
    <citation type="submission" date="2015-08" db="EMBL/GenBank/DDBJ databases">
        <title>Harvesting phage genomes from a metagenomic dataset.</title>
        <authorList>
            <person name="Sible E."/>
            <person name="Malki K."/>
            <person name="Watkins S.C."/>
            <person name="Putonti C."/>
        </authorList>
    </citation>
    <scope>NUCLEOTIDE SEQUENCE [LARGE SCALE GENOMIC DNA]</scope>
</reference>
<feature type="region of interest" description="Disordered" evidence="2">
    <location>
        <begin position="81"/>
        <end position="103"/>
    </location>
</feature>
<evidence type="ECO:0000313" key="3">
    <source>
        <dbReference type="EMBL" id="ALM62361.1"/>
    </source>
</evidence>
<feature type="coiled-coil region" evidence="1">
    <location>
        <begin position="105"/>
        <end position="132"/>
    </location>
</feature>
<organism evidence="3 4">
    <name type="scientific">Pseudomonas phage Jollyroger</name>
    <dbReference type="NCBI Taxonomy" id="1701860"/>
    <lineage>
        <taxon>Viruses</taxon>
        <taxon>Duplodnaviria</taxon>
        <taxon>Heunggongvirae</taxon>
        <taxon>Uroviricota</taxon>
        <taxon>Caudoviricetes</taxon>
        <taxon>Lindbergviridae</taxon>
        <taxon>Pbunavirus</taxon>
        <taxon>Pbunavirus PB1</taxon>
    </lineage>
</organism>
<evidence type="ECO:0000256" key="2">
    <source>
        <dbReference type="SAM" id="MobiDB-lite"/>
    </source>
</evidence>
<name>A0A0S1WFH9_9CAUD</name>